<name>A0A392UDS8_9FABA</name>
<keyword evidence="2" id="KW-1185">Reference proteome</keyword>
<proteinExistence type="predicted"/>
<protein>
    <recommendedName>
        <fullName evidence="3">Serine/threonine-protein phosphatase 7 long form-like protein</fullName>
    </recommendedName>
</protein>
<feature type="non-terminal residue" evidence="1">
    <location>
        <position position="1"/>
    </location>
</feature>
<organism evidence="1 2">
    <name type="scientific">Trifolium medium</name>
    <dbReference type="NCBI Taxonomy" id="97028"/>
    <lineage>
        <taxon>Eukaryota</taxon>
        <taxon>Viridiplantae</taxon>
        <taxon>Streptophyta</taxon>
        <taxon>Embryophyta</taxon>
        <taxon>Tracheophyta</taxon>
        <taxon>Spermatophyta</taxon>
        <taxon>Magnoliopsida</taxon>
        <taxon>eudicotyledons</taxon>
        <taxon>Gunneridae</taxon>
        <taxon>Pentapetalae</taxon>
        <taxon>rosids</taxon>
        <taxon>fabids</taxon>
        <taxon>Fabales</taxon>
        <taxon>Fabaceae</taxon>
        <taxon>Papilionoideae</taxon>
        <taxon>50 kb inversion clade</taxon>
        <taxon>NPAAA clade</taxon>
        <taxon>Hologalegina</taxon>
        <taxon>IRL clade</taxon>
        <taxon>Trifolieae</taxon>
        <taxon>Trifolium</taxon>
    </lineage>
</organism>
<comment type="caution">
    <text evidence="1">The sequence shown here is derived from an EMBL/GenBank/DDBJ whole genome shotgun (WGS) entry which is preliminary data.</text>
</comment>
<feature type="non-terminal residue" evidence="1">
    <location>
        <position position="79"/>
    </location>
</feature>
<accession>A0A392UDS8</accession>
<evidence type="ECO:0000313" key="1">
    <source>
        <dbReference type="EMBL" id="MCI71689.1"/>
    </source>
</evidence>
<reference evidence="1 2" key="1">
    <citation type="journal article" date="2018" name="Front. Plant Sci.">
        <title>Red Clover (Trifolium pratense) and Zigzag Clover (T. medium) - A Picture of Genomic Similarities and Differences.</title>
        <authorList>
            <person name="Dluhosova J."/>
            <person name="Istvanek J."/>
            <person name="Nedelnik J."/>
            <person name="Repkova J."/>
        </authorList>
    </citation>
    <scope>NUCLEOTIDE SEQUENCE [LARGE SCALE GENOMIC DNA]</scope>
    <source>
        <strain evidence="2">cv. 10/8</strain>
        <tissue evidence="1">Leaf</tissue>
    </source>
</reference>
<dbReference type="AlphaFoldDB" id="A0A392UDS8"/>
<evidence type="ECO:0008006" key="3">
    <source>
        <dbReference type="Google" id="ProtNLM"/>
    </source>
</evidence>
<evidence type="ECO:0000313" key="2">
    <source>
        <dbReference type="Proteomes" id="UP000265520"/>
    </source>
</evidence>
<dbReference type="EMBL" id="LXQA010801815">
    <property type="protein sequence ID" value="MCI71689.1"/>
    <property type="molecule type" value="Genomic_DNA"/>
</dbReference>
<sequence>DRIDQHWLNYTDRVLTSDMLDSRATILSDTAPGYMMWHFRISHPYIIRIPAGHSVIPAESDADVLGRLASIRDILNGLM</sequence>
<dbReference type="Proteomes" id="UP000265520">
    <property type="component" value="Unassembled WGS sequence"/>
</dbReference>